<evidence type="ECO:0000313" key="2">
    <source>
        <dbReference type="EMBL" id="CDW81595.1"/>
    </source>
</evidence>
<keyword evidence="1" id="KW-1133">Transmembrane helix</keyword>
<keyword evidence="1" id="KW-0812">Transmembrane</keyword>
<evidence type="ECO:0008006" key="4">
    <source>
        <dbReference type="Google" id="ProtNLM"/>
    </source>
</evidence>
<proteinExistence type="predicted"/>
<dbReference type="AlphaFoldDB" id="A0A078AH40"/>
<protein>
    <recommendedName>
        <fullName evidence="4">Transmembrane protein</fullName>
    </recommendedName>
</protein>
<name>A0A078AH40_STYLE</name>
<organism evidence="2 3">
    <name type="scientific">Stylonychia lemnae</name>
    <name type="common">Ciliate</name>
    <dbReference type="NCBI Taxonomy" id="5949"/>
    <lineage>
        <taxon>Eukaryota</taxon>
        <taxon>Sar</taxon>
        <taxon>Alveolata</taxon>
        <taxon>Ciliophora</taxon>
        <taxon>Intramacronucleata</taxon>
        <taxon>Spirotrichea</taxon>
        <taxon>Stichotrichia</taxon>
        <taxon>Sporadotrichida</taxon>
        <taxon>Oxytrichidae</taxon>
        <taxon>Stylonychinae</taxon>
        <taxon>Stylonychia</taxon>
    </lineage>
</organism>
<sequence length="192" mass="22633">MTNQDNEGLLQSNQTTILKPVCAKISNLIFTAGAIAMWFTYFTYYEINLLLLAGIVFPLENFVFLVIRESWQLQIIRYRFLMVYPWSIVAIITASFHSYIGIEMMQAARFYGEDQGSTNTHFTPSSLLQLQLFIYLLVLIIFQAFSFDIYVNKLAGYYHEELEKRKNHRNYLQNSSINYNHSRDYKRINDMN</sequence>
<dbReference type="Proteomes" id="UP000039865">
    <property type="component" value="Unassembled WGS sequence"/>
</dbReference>
<dbReference type="EMBL" id="CCKQ01010092">
    <property type="protein sequence ID" value="CDW81595.1"/>
    <property type="molecule type" value="Genomic_DNA"/>
</dbReference>
<keyword evidence="1" id="KW-0472">Membrane</keyword>
<feature type="transmembrane region" description="Helical" evidence="1">
    <location>
        <begin position="132"/>
        <end position="151"/>
    </location>
</feature>
<feature type="transmembrane region" description="Helical" evidence="1">
    <location>
        <begin position="47"/>
        <end position="67"/>
    </location>
</feature>
<feature type="transmembrane region" description="Helical" evidence="1">
    <location>
        <begin position="79"/>
        <end position="100"/>
    </location>
</feature>
<feature type="transmembrane region" description="Helical" evidence="1">
    <location>
        <begin position="21"/>
        <end position="41"/>
    </location>
</feature>
<gene>
    <name evidence="2" type="primary">Contig14995.g15983</name>
    <name evidence="2" type="ORF">STYLEM_10616</name>
</gene>
<accession>A0A078AH40</accession>
<keyword evidence="3" id="KW-1185">Reference proteome</keyword>
<reference evidence="2 3" key="1">
    <citation type="submission" date="2014-06" db="EMBL/GenBank/DDBJ databases">
        <authorList>
            <person name="Swart Estienne"/>
        </authorList>
    </citation>
    <scope>NUCLEOTIDE SEQUENCE [LARGE SCALE GENOMIC DNA]</scope>
    <source>
        <strain evidence="2 3">130c</strain>
    </source>
</reference>
<evidence type="ECO:0000256" key="1">
    <source>
        <dbReference type="SAM" id="Phobius"/>
    </source>
</evidence>
<dbReference type="InParanoid" id="A0A078AH40"/>
<evidence type="ECO:0000313" key="3">
    <source>
        <dbReference type="Proteomes" id="UP000039865"/>
    </source>
</evidence>